<evidence type="ECO:0008006" key="3">
    <source>
        <dbReference type="Google" id="ProtNLM"/>
    </source>
</evidence>
<evidence type="ECO:0000313" key="2">
    <source>
        <dbReference type="Proteomes" id="UP000824107"/>
    </source>
</evidence>
<protein>
    <recommendedName>
        <fullName evidence="3">DUF922 domain-containing protein</fullName>
    </recommendedName>
</protein>
<reference evidence="1" key="2">
    <citation type="journal article" date="2021" name="PeerJ">
        <title>Extensive microbial diversity within the chicken gut microbiome revealed by metagenomics and culture.</title>
        <authorList>
            <person name="Gilroy R."/>
            <person name="Ravi A."/>
            <person name="Getino M."/>
            <person name="Pursley I."/>
            <person name="Horton D.L."/>
            <person name="Alikhan N.F."/>
            <person name="Baker D."/>
            <person name="Gharbi K."/>
            <person name="Hall N."/>
            <person name="Watson M."/>
            <person name="Adriaenssens E.M."/>
            <person name="Foster-Nyarko E."/>
            <person name="Jarju S."/>
            <person name="Secka A."/>
            <person name="Antonio M."/>
            <person name="Oren A."/>
            <person name="Chaudhuri R.R."/>
            <person name="La Ragione R."/>
            <person name="Hildebrand F."/>
            <person name="Pallen M.J."/>
        </authorList>
    </citation>
    <scope>NUCLEOTIDE SEQUENCE</scope>
    <source>
        <strain evidence="1">ChiW3-316</strain>
    </source>
</reference>
<sequence>MITGQALPARGETSAARRECESMTVEPQINFTTSYGKLVYDFSLSKNELSRIARQAGIFEKGVFAAGLALVNINSEYELSTETRATQSNERCIVPVGLNVYIGFSRPIIYLAKELQPGTCSYNLVLRHEQVHQQINVQALQYFIPMIRRELSAAAAKIPAVYVGPLETEDKALEQLNRRYAEIITPQVNRLRSQILAEQRKLDNSRNYKMEGDVCRKFNRRSR</sequence>
<name>A0A9D1SBZ3_9PROT</name>
<reference evidence="1" key="1">
    <citation type="submission" date="2020-10" db="EMBL/GenBank/DDBJ databases">
        <authorList>
            <person name="Gilroy R."/>
        </authorList>
    </citation>
    <scope>NUCLEOTIDE SEQUENCE</scope>
    <source>
        <strain evidence="1">ChiW3-316</strain>
    </source>
</reference>
<gene>
    <name evidence="1" type="ORF">IAD20_08020</name>
</gene>
<accession>A0A9D1SBZ3</accession>
<organism evidence="1 2">
    <name type="scientific">Candidatus Scatocola faecipullorum</name>
    <dbReference type="NCBI Taxonomy" id="2840917"/>
    <lineage>
        <taxon>Bacteria</taxon>
        <taxon>Pseudomonadati</taxon>
        <taxon>Pseudomonadota</taxon>
        <taxon>Alphaproteobacteria</taxon>
        <taxon>Rhodospirillales</taxon>
        <taxon>Rhodospirillaceae</taxon>
        <taxon>Rhodospirillaceae incertae sedis</taxon>
        <taxon>Candidatus Scatocola</taxon>
    </lineage>
</organism>
<dbReference type="EMBL" id="DVNC01000053">
    <property type="protein sequence ID" value="HIU54007.1"/>
    <property type="molecule type" value="Genomic_DNA"/>
</dbReference>
<proteinExistence type="predicted"/>
<evidence type="ECO:0000313" key="1">
    <source>
        <dbReference type="EMBL" id="HIU54007.1"/>
    </source>
</evidence>
<dbReference type="Proteomes" id="UP000824107">
    <property type="component" value="Unassembled WGS sequence"/>
</dbReference>
<dbReference type="AlphaFoldDB" id="A0A9D1SBZ3"/>
<comment type="caution">
    <text evidence="1">The sequence shown here is derived from an EMBL/GenBank/DDBJ whole genome shotgun (WGS) entry which is preliminary data.</text>
</comment>